<dbReference type="InterPro" id="IPR045864">
    <property type="entry name" value="aa-tRNA-synth_II/BPL/LPL"/>
</dbReference>
<sequence>MDLADRDWRLIREDTRPGPMQMALDEIAAQTAADGGPRTVRVYTWTPDTLSMGYRQATDSVDWAAAADAGIDVTRRQTGGGGIYHDAHADISYSIVAPADELPGDLMDTYELLCTPVFDAFDRLGIDARFTDTEQPALHQPACYLRALNPAHDIVAGDPGRKISGNAQYRRADAVIQHGSLSFALDAERHLSVFSDPDTTPAAFREHVTTIEAQAGVDRADAVTAVERALGEWADADEGEWTDAELARARDLAAEKYAADAWVRDRTAPGDA</sequence>
<dbReference type="PANTHER" id="PTHR43679:SF2">
    <property type="entry name" value="OCTANOYL-[GCVH]:PROTEIN N-OCTANOYLTRANSFERASE"/>
    <property type="match status" value="1"/>
</dbReference>
<dbReference type="GeneID" id="68693156"/>
<protein>
    <submittedName>
        <fullName evidence="2">Lipoate-protein ligase A</fullName>
        <ecNumber evidence="2">6.3.1.20</ecNumber>
    </submittedName>
</protein>
<dbReference type="RefSeq" id="WP_010902091.1">
    <property type="nucleotide sequence ID" value="NZ_CP128377.1"/>
</dbReference>
<organism evidence="2 3">
    <name type="scientific">Halobacterium salinarum</name>
    <name type="common">Halobacterium halobium</name>
    <dbReference type="NCBI Taxonomy" id="2242"/>
    <lineage>
        <taxon>Archaea</taxon>
        <taxon>Methanobacteriati</taxon>
        <taxon>Methanobacteriota</taxon>
        <taxon>Stenosarchaea group</taxon>
        <taxon>Halobacteria</taxon>
        <taxon>Halobacteriales</taxon>
        <taxon>Halobacteriaceae</taxon>
        <taxon>Halobacterium</taxon>
    </lineage>
</organism>
<evidence type="ECO:0000313" key="3">
    <source>
        <dbReference type="Proteomes" id="UP000642919"/>
    </source>
</evidence>
<evidence type="ECO:0000313" key="2">
    <source>
        <dbReference type="EMBL" id="MBB6090783.1"/>
    </source>
</evidence>
<reference evidence="2" key="1">
    <citation type="submission" date="2020-08" db="EMBL/GenBank/DDBJ databases">
        <title>Genomic Encyclopedia of Type Strains, Phase IV (KMG-IV): sequencing the most valuable type-strain genomes for metagenomic binning, comparative biology and taxonomic classification.</title>
        <authorList>
            <person name="Goeker M."/>
        </authorList>
    </citation>
    <scope>NUCLEOTIDE SEQUENCE</scope>
    <source>
        <strain evidence="2">DSM 669</strain>
    </source>
</reference>
<dbReference type="Proteomes" id="UP000642919">
    <property type="component" value="Unassembled WGS sequence"/>
</dbReference>
<dbReference type="EMBL" id="JACHGX010000008">
    <property type="protein sequence ID" value="MBB6090783.1"/>
    <property type="molecule type" value="Genomic_DNA"/>
</dbReference>
<proteinExistence type="predicted"/>
<dbReference type="InterPro" id="IPR004143">
    <property type="entry name" value="BPL_LPL_catalytic"/>
</dbReference>
<dbReference type="Gene3D" id="3.30.930.10">
    <property type="entry name" value="Bira Bifunctional Protein, Domain 2"/>
    <property type="match status" value="1"/>
</dbReference>
<dbReference type="PROSITE" id="PS51733">
    <property type="entry name" value="BPL_LPL_CATALYTIC"/>
    <property type="match status" value="1"/>
</dbReference>
<dbReference type="GO" id="GO:0016979">
    <property type="term" value="F:lipoate-protein ligase activity"/>
    <property type="evidence" value="ECO:0007669"/>
    <property type="project" value="UniProtKB-EC"/>
</dbReference>
<dbReference type="CDD" id="cd16443">
    <property type="entry name" value="LplA"/>
    <property type="match status" value="1"/>
</dbReference>
<gene>
    <name evidence="2" type="ORF">HNR49_002168</name>
</gene>
<keyword evidence="2" id="KW-0436">Ligase</keyword>
<dbReference type="Pfam" id="PF21948">
    <property type="entry name" value="LplA-B_cat"/>
    <property type="match status" value="1"/>
</dbReference>
<dbReference type="PANTHER" id="PTHR43679">
    <property type="entry name" value="OCTANOYLTRANSFERASE LIPM-RELATED"/>
    <property type="match status" value="1"/>
</dbReference>
<evidence type="ECO:0000259" key="1">
    <source>
        <dbReference type="PROSITE" id="PS51733"/>
    </source>
</evidence>
<feature type="domain" description="BPL/LPL catalytic" evidence="1">
    <location>
        <begin position="34"/>
        <end position="238"/>
    </location>
</feature>
<dbReference type="OMA" id="AGRGYIH"/>
<dbReference type="AlphaFoldDB" id="A0A841HDM7"/>
<dbReference type="EC" id="6.3.1.20" evidence="2"/>
<name>A0A841HDM7_HALSI</name>
<dbReference type="SUPFAM" id="SSF55681">
    <property type="entry name" value="Class II aaRS and biotin synthetases"/>
    <property type="match status" value="1"/>
</dbReference>
<dbReference type="SMR" id="A0A841HDM7"/>
<accession>A0A841HDM7</accession>
<comment type="caution">
    <text evidence="2">The sequence shown here is derived from an EMBL/GenBank/DDBJ whole genome shotgun (WGS) entry which is preliminary data.</text>
</comment>
<dbReference type="InterPro" id="IPR050664">
    <property type="entry name" value="Octanoyltrans_LipM/LipL"/>
</dbReference>